<evidence type="ECO:0000256" key="4">
    <source>
        <dbReference type="ARBA" id="ARBA00022692"/>
    </source>
</evidence>
<dbReference type="SUPFAM" id="SSF53448">
    <property type="entry name" value="Nucleotide-diphospho-sugar transferases"/>
    <property type="match status" value="1"/>
</dbReference>
<name>A0ABN7SUJ3_OIKDI</name>
<feature type="transmembrane region" description="Helical" evidence="8">
    <location>
        <begin position="619"/>
        <end position="639"/>
    </location>
</feature>
<dbReference type="PANTHER" id="PTHR22914:SF42">
    <property type="entry name" value="CHITIN SYNTHASE"/>
    <property type="match status" value="1"/>
</dbReference>
<feature type="transmembrane region" description="Helical" evidence="8">
    <location>
        <begin position="594"/>
        <end position="612"/>
    </location>
</feature>
<feature type="compositionally biased region" description="Basic and acidic residues" evidence="7">
    <location>
        <begin position="9"/>
        <end position="21"/>
    </location>
</feature>
<comment type="subcellular location">
    <subcellularLocation>
        <location evidence="1">Membrane</location>
        <topology evidence="1">Multi-pass membrane protein</topology>
    </subcellularLocation>
</comment>
<keyword evidence="3" id="KW-0808">Transferase</keyword>
<accession>A0ABN7SUJ3</accession>
<feature type="compositionally biased region" description="Basic and acidic residues" evidence="7">
    <location>
        <begin position="1263"/>
        <end position="1273"/>
    </location>
</feature>
<dbReference type="Proteomes" id="UP001158576">
    <property type="component" value="Chromosome 1"/>
</dbReference>
<evidence type="ECO:0000256" key="7">
    <source>
        <dbReference type="SAM" id="MobiDB-lite"/>
    </source>
</evidence>
<evidence type="ECO:0000256" key="6">
    <source>
        <dbReference type="ARBA" id="ARBA00023136"/>
    </source>
</evidence>
<feature type="transmembrane region" description="Helical" evidence="8">
    <location>
        <begin position="566"/>
        <end position="588"/>
    </location>
</feature>
<gene>
    <name evidence="9" type="ORF">OKIOD_LOCUS12343</name>
</gene>
<feature type="transmembrane region" description="Helical" evidence="8">
    <location>
        <begin position="533"/>
        <end position="554"/>
    </location>
</feature>
<protein>
    <recommendedName>
        <fullName evidence="2">chitin synthase</fullName>
        <ecNumber evidence="2">2.4.1.16</ecNumber>
    </recommendedName>
</protein>
<feature type="compositionally biased region" description="Low complexity" evidence="7">
    <location>
        <begin position="1290"/>
        <end position="1299"/>
    </location>
</feature>
<evidence type="ECO:0000313" key="10">
    <source>
        <dbReference type="Proteomes" id="UP001158576"/>
    </source>
</evidence>
<feature type="transmembrane region" description="Helical" evidence="8">
    <location>
        <begin position="496"/>
        <end position="521"/>
    </location>
</feature>
<evidence type="ECO:0000256" key="3">
    <source>
        <dbReference type="ARBA" id="ARBA00022676"/>
    </source>
</evidence>
<feature type="compositionally biased region" description="Basic and acidic residues" evidence="7">
    <location>
        <begin position="1212"/>
        <end position="1224"/>
    </location>
</feature>
<feature type="transmembrane region" description="Helical" evidence="8">
    <location>
        <begin position="111"/>
        <end position="132"/>
    </location>
</feature>
<dbReference type="EMBL" id="OU015566">
    <property type="protein sequence ID" value="CAG5107976.1"/>
    <property type="molecule type" value="Genomic_DNA"/>
</dbReference>
<keyword evidence="6 8" id="KW-0472">Membrane</keyword>
<keyword evidence="5 8" id="KW-1133">Transmembrane helix</keyword>
<feature type="compositionally biased region" description="Basic residues" evidence="7">
    <location>
        <begin position="1225"/>
        <end position="1237"/>
    </location>
</feature>
<evidence type="ECO:0000256" key="2">
    <source>
        <dbReference type="ARBA" id="ARBA00012543"/>
    </source>
</evidence>
<evidence type="ECO:0000256" key="1">
    <source>
        <dbReference type="ARBA" id="ARBA00004141"/>
    </source>
</evidence>
<feature type="transmembrane region" description="Helical" evidence="8">
    <location>
        <begin position="61"/>
        <end position="88"/>
    </location>
</feature>
<dbReference type="Pfam" id="PF03142">
    <property type="entry name" value="Chitin_synth_2"/>
    <property type="match status" value="1"/>
</dbReference>
<organism evidence="9 10">
    <name type="scientific">Oikopleura dioica</name>
    <name type="common">Tunicate</name>
    <dbReference type="NCBI Taxonomy" id="34765"/>
    <lineage>
        <taxon>Eukaryota</taxon>
        <taxon>Metazoa</taxon>
        <taxon>Chordata</taxon>
        <taxon>Tunicata</taxon>
        <taxon>Appendicularia</taxon>
        <taxon>Copelata</taxon>
        <taxon>Oikopleuridae</taxon>
        <taxon>Oikopleura</taxon>
    </lineage>
</organism>
<dbReference type="EC" id="2.4.1.16" evidence="2"/>
<feature type="transmembrane region" description="Helical" evidence="8">
    <location>
        <begin position="900"/>
        <end position="918"/>
    </location>
</feature>
<feature type="region of interest" description="Disordered" evidence="7">
    <location>
        <begin position="1"/>
        <end position="26"/>
    </location>
</feature>
<dbReference type="InterPro" id="IPR029044">
    <property type="entry name" value="Nucleotide-diphossugar_trans"/>
</dbReference>
<evidence type="ECO:0000256" key="5">
    <source>
        <dbReference type="ARBA" id="ARBA00022989"/>
    </source>
</evidence>
<feature type="region of interest" description="Disordered" evidence="7">
    <location>
        <begin position="1122"/>
        <end position="1317"/>
    </location>
</feature>
<feature type="transmembrane region" description="Helical" evidence="8">
    <location>
        <begin position="975"/>
        <end position="996"/>
    </location>
</feature>
<proteinExistence type="predicted"/>
<dbReference type="InterPro" id="IPR004835">
    <property type="entry name" value="Chitin_synth"/>
</dbReference>
<keyword evidence="3" id="KW-0328">Glycosyltransferase</keyword>
<sequence>MKKVQFNEAQDKDLLKDKGAEEHDDESIEYVQPWDRAKVQPKVEKLPTATKFHVNIWLRRVFGFLFLITNSFFEILSAVSFSVVVYHLHPSFQKAENEATSLLLYSQKANLAFWGLLIPDFFTIVYSTYFILRQAAKTWNAGKPKIKIDNRKTAIWKTGQTKPMIFVCTTLWHETFEEMYQLATSLVRLIRDHAAKKDTADSYDMEIHVFFDNVFETVEEKVVLNEFVNSFIRAVTKALRLFQMEDFLKKGTVIVTPYGGRIEYEILGIQLVIHLKDATKVKAGKRWSQVMYLYYLIGWKIDTCRAEKNNAPFVKDKSFILTLDGDVDFHPSSVELCLNRLLRNDDVAACCGRIVPVGSSWLIWYQRFEYAVGHWLMKSAEHVLGCVLCSPGCFSLYRMSFLAKPNVMAKYKSYAESPMEKLQFDQGEDRWLCTLILLAGGRIEYESAASCNTFAPEDLETFYKQRRRWGPSTTANIWNLIQQSYEIRRSNQYISLLYITYQLLILVFSIIALSTTLTLVAEGLNLGAFQNLSRLPCYLIVIVPAALFAIICFLSDNSELQLSLAFWFSMGYAFIMAAVLIGMLITGIQCPLNPSFLFFLILIALKVLAGILHFDFKSLICGVVYFLFIPSCFIFLQLYSIANLDDVSWGTRQLKKTAKEKEDGENEDEEEDAGCLGRCLGKGCFRYCTCVICLPPNHQVKPTRSADDKKKTKKKTTVVEQPTVADEDLFRNVQDGPRKTVIAAASGDEDGDSGTEAIVVTGFNEQFITPERLFGGFKIKKLRRVEEEYIYMYLSNPRTKKYQPIPEDWTPLQFEHVLEREQFLNRDSKYFSWFLDDTINLSSGCKVYSLSNPEYQFWQEMADADTGHIGIRTKGRFEKRVKEQELVLAEELTGFKRKMYLLYIFANLLWMTVSVLVIKYSEDLLSIDIILEDMPGLEGKCTKETDLTGFLSHSNFNSTGDNEETEPIVLSLQPFTMFFLIFYIILTSTQFIAMLWNRLSALYHVISQIDVQKEREKIKRVEADRAQILANSNFDDDDDGNRDYAMTTMTEQSMFDDGMDPFASFNVQKIEDEMDDLPKIGFRNGGFLQEDSDSGIQKDRVMFVGAQKGLSTAYRPTVVVKGREEEDEPVSPFGSYRPTKVESKSELPPIQSNGSFKNYRATKIIKSNRTSSEAEEDPSKTVQFSSSKKFNNYRATMMVKPKMESSSDDDSADKTVKFEDSQTKEKKKKSGLSRKYRPTIMVPAKRASSEEDSDIQKKRKIKFSAEDEKRTYRPSEGLDEANQDIQFNISAASDENSSAENDEPEESSISRAYRPTMVMKSNKLGYVETAPMARVAFQDPEDPPQNEEERATPSKPRKTRKKKKKARPSSAV</sequence>
<keyword evidence="10" id="KW-1185">Reference proteome</keyword>
<dbReference type="PANTHER" id="PTHR22914">
    <property type="entry name" value="CHITIN SYNTHASE"/>
    <property type="match status" value="1"/>
</dbReference>
<feature type="compositionally biased region" description="Basic residues" evidence="7">
    <location>
        <begin position="1355"/>
        <end position="1372"/>
    </location>
</feature>
<reference evidence="9 10" key="1">
    <citation type="submission" date="2021-04" db="EMBL/GenBank/DDBJ databases">
        <authorList>
            <person name="Bliznina A."/>
        </authorList>
    </citation>
    <scope>NUCLEOTIDE SEQUENCE [LARGE SCALE GENOMIC DNA]</scope>
</reference>
<evidence type="ECO:0000313" key="9">
    <source>
        <dbReference type="EMBL" id="CAG5107976.1"/>
    </source>
</evidence>
<feature type="region of interest" description="Disordered" evidence="7">
    <location>
        <begin position="1331"/>
        <end position="1372"/>
    </location>
</feature>
<evidence type="ECO:0000256" key="8">
    <source>
        <dbReference type="SAM" id="Phobius"/>
    </source>
</evidence>
<keyword evidence="4 8" id="KW-0812">Transmembrane</keyword>
<feature type="compositionally biased region" description="Polar residues" evidence="7">
    <location>
        <begin position="1180"/>
        <end position="1194"/>
    </location>
</feature>